<evidence type="ECO:0000313" key="3">
    <source>
        <dbReference type="Proteomes" id="UP001055439"/>
    </source>
</evidence>
<organism evidence="2 3">
    <name type="scientific">Musa troglodytarum</name>
    <name type="common">fe'i banana</name>
    <dbReference type="NCBI Taxonomy" id="320322"/>
    <lineage>
        <taxon>Eukaryota</taxon>
        <taxon>Viridiplantae</taxon>
        <taxon>Streptophyta</taxon>
        <taxon>Embryophyta</taxon>
        <taxon>Tracheophyta</taxon>
        <taxon>Spermatophyta</taxon>
        <taxon>Magnoliopsida</taxon>
        <taxon>Liliopsida</taxon>
        <taxon>Zingiberales</taxon>
        <taxon>Musaceae</taxon>
        <taxon>Musa</taxon>
    </lineage>
</organism>
<feature type="region of interest" description="Disordered" evidence="1">
    <location>
        <begin position="41"/>
        <end position="83"/>
    </location>
</feature>
<dbReference type="Proteomes" id="UP001055439">
    <property type="component" value="Chromosome 5"/>
</dbReference>
<name>A0A9E7FTD6_9LILI</name>
<sequence length="83" mass="9636">MVRRMLLESLGVVEHFDRQNSELTIVKQQWFVDLAMYDRKGRRRPHGSSHRAADQSQEGGNPAHIRGGSLNAARPMCRRRRPR</sequence>
<dbReference type="EMBL" id="CP097507">
    <property type="protein sequence ID" value="URE01901.1"/>
    <property type="molecule type" value="Genomic_DNA"/>
</dbReference>
<evidence type="ECO:0000256" key="1">
    <source>
        <dbReference type="SAM" id="MobiDB-lite"/>
    </source>
</evidence>
<proteinExistence type="predicted"/>
<dbReference type="AlphaFoldDB" id="A0A9E7FTD6"/>
<protein>
    <submittedName>
        <fullName evidence="2">Uncharacterized protein</fullName>
    </submittedName>
</protein>
<evidence type="ECO:0000313" key="2">
    <source>
        <dbReference type="EMBL" id="URE01901.1"/>
    </source>
</evidence>
<gene>
    <name evidence="2" type="ORF">MUK42_04689</name>
</gene>
<keyword evidence="3" id="KW-1185">Reference proteome</keyword>
<accession>A0A9E7FTD6</accession>
<reference evidence="2" key="1">
    <citation type="submission" date="2022-05" db="EMBL/GenBank/DDBJ databases">
        <title>The Musa troglodytarum L. genome provides insights into the mechanism of non-climacteric behaviour and enrichment of carotenoids.</title>
        <authorList>
            <person name="Wang J."/>
        </authorList>
    </citation>
    <scope>NUCLEOTIDE SEQUENCE</scope>
    <source>
        <tissue evidence="2">Leaf</tissue>
    </source>
</reference>